<gene>
    <name evidence="1" type="ORF">AWR36_010520</name>
</gene>
<sequence>MSIGSSGRIVIEIEPDLKKELHSALKEDGVNLKSWFLDNVEQFLLKRSNSAFPAVKQEQGKNREI</sequence>
<name>A0ABX4HYE9_9GAMM</name>
<accession>A0ABX4HYE9</accession>
<dbReference type="Proteomes" id="UP000218427">
    <property type="component" value="Unassembled WGS sequence"/>
</dbReference>
<keyword evidence="2" id="KW-1185">Reference proteome</keyword>
<evidence type="ECO:0000313" key="1">
    <source>
        <dbReference type="EMBL" id="PCO05152.1"/>
    </source>
</evidence>
<dbReference type="EMBL" id="LRFG02000003">
    <property type="protein sequence ID" value="PCO05152.1"/>
    <property type="molecule type" value="Genomic_DNA"/>
</dbReference>
<dbReference type="RefSeq" id="WP_067084534.1">
    <property type="nucleotide sequence ID" value="NZ_LRFG02000003.1"/>
</dbReference>
<comment type="caution">
    <text evidence="1">The sequence shown here is derived from an EMBL/GenBank/DDBJ whole genome shotgun (WGS) entry which is preliminary data.</text>
</comment>
<evidence type="ECO:0008006" key="3">
    <source>
        <dbReference type="Google" id="ProtNLM"/>
    </source>
</evidence>
<evidence type="ECO:0000313" key="2">
    <source>
        <dbReference type="Proteomes" id="UP000218427"/>
    </source>
</evidence>
<reference evidence="1" key="1">
    <citation type="submission" date="2017-08" db="EMBL/GenBank/DDBJ databases">
        <title>Microbulbifer marisrubri sp. nov., a halophilic alphaproteobacterium isolated from marine sediment of the Yellow Sea, China.</title>
        <authorList>
            <person name="Zhang G."/>
            <person name="Xiong Q."/>
        </authorList>
    </citation>
    <scope>NUCLEOTIDE SEQUENCE [LARGE SCALE GENOMIC DNA]</scope>
    <source>
        <strain evidence="1">WRN-8</strain>
    </source>
</reference>
<proteinExistence type="predicted"/>
<organism evidence="1 2">
    <name type="scientific">Microbulbifer flavimaris</name>
    <dbReference type="NCBI Taxonomy" id="1781068"/>
    <lineage>
        <taxon>Bacteria</taxon>
        <taxon>Pseudomonadati</taxon>
        <taxon>Pseudomonadota</taxon>
        <taxon>Gammaproteobacteria</taxon>
        <taxon>Cellvibrionales</taxon>
        <taxon>Microbulbiferaceae</taxon>
        <taxon>Microbulbifer</taxon>
    </lineage>
</organism>
<protein>
    <recommendedName>
        <fullName evidence="3">Toxin-antitoxin system HicB family antitoxin</fullName>
    </recommendedName>
</protein>